<evidence type="ECO:0000256" key="3">
    <source>
        <dbReference type="ARBA" id="ARBA00022490"/>
    </source>
</evidence>
<feature type="binding site" evidence="9">
    <location>
        <position position="133"/>
    </location>
    <ligand>
        <name>Zn(2+)</name>
        <dbReference type="ChEBI" id="CHEBI:29105"/>
    </ligand>
</feature>
<dbReference type="GO" id="GO:0008270">
    <property type="term" value="F:zinc ion binding"/>
    <property type="evidence" value="ECO:0007669"/>
    <property type="project" value="TreeGrafter"/>
</dbReference>
<dbReference type="Proteomes" id="UP000051324">
    <property type="component" value="Unassembled WGS sequence"/>
</dbReference>
<dbReference type="AlphaFoldDB" id="A0A0R1U1G7"/>
<keyword evidence="10" id="KW-0408">Iron</keyword>
<keyword evidence="3" id="KW-0963">Cytoplasm</keyword>
<dbReference type="GO" id="GO:0000976">
    <property type="term" value="F:transcription cis-regulatory region binding"/>
    <property type="evidence" value="ECO:0007669"/>
    <property type="project" value="TreeGrafter"/>
</dbReference>
<comment type="cofactor">
    <cofactor evidence="10">
        <name>Mn(2+)</name>
        <dbReference type="ChEBI" id="CHEBI:29035"/>
    </cofactor>
    <cofactor evidence="10">
        <name>Fe(2+)</name>
        <dbReference type="ChEBI" id="CHEBI:29033"/>
    </cofactor>
    <text evidence="10">Binds 1 Mn(2+) or Fe(2+) ion per subunit.</text>
</comment>
<dbReference type="GO" id="GO:0003700">
    <property type="term" value="F:DNA-binding transcription factor activity"/>
    <property type="evidence" value="ECO:0007669"/>
    <property type="project" value="InterPro"/>
</dbReference>
<gene>
    <name evidence="11" type="ORF">FC32_GL001800</name>
</gene>
<dbReference type="GO" id="GO:0005737">
    <property type="term" value="C:cytoplasm"/>
    <property type="evidence" value="ECO:0007669"/>
    <property type="project" value="UniProtKB-SubCell"/>
</dbReference>
<dbReference type="Pfam" id="PF01475">
    <property type="entry name" value="FUR"/>
    <property type="match status" value="1"/>
</dbReference>
<protein>
    <submittedName>
        <fullName evidence="11">Ferric uptake regulation protein</fullName>
    </submittedName>
</protein>
<dbReference type="RefSeq" id="WP_025087282.1">
    <property type="nucleotide sequence ID" value="NZ_AZFT01000006.1"/>
</dbReference>
<evidence type="ECO:0000256" key="9">
    <source>
        <dbReference type="PIRSR" id="PIRSR602481-1"/>
    </source>
</evidence>
<dbReference type="eggNOG" id="COG0735">
    <property type="taxonomic scope" value="Bacteria"/>
</dbReference>
<dbReference type="PANTHER" id="PTHR33202:SF1">
    <property type="entry name" value="FERRIC UPTAKE REGULATION PROTEIN"/>
    <property type="match status" value="1"/>
</dbReference>
<organism evidence="11 12">
    <name type="scientific">Ligilactobacillus apodemi DSM 16634 = JCM 16172</name>
    <dbReference type="NCBI Taxonomy" id="1423724"/>
    <lineage>
        <taxon>Bacteria</taxon>
        <taxon>Bacillati</taxon>
        <taxon>Bacillota</taxon>
        <taxon>Bacilli</taxon>
        <taxon>Lactobacillales</taxon>
        <taxon>Lactobacillaceae</taxon>
        <taxon>Ligilactobacillus</taxon>
    </lineage>
</organism>
<keyword evidence="12" id="KW-1185">Reference proteome</keyword>
<dbReference type="PATRIC" id="fig|1423724.4.peg.1877"/>
<evidence type="ECO:0000256" key="8">
    <source>
        <dbReference type="ARBA" id="ARBA00023163"/>
    </source>
</evidence>
<accession>A0A0R1U1G7</accession>
<feature type="binding site" evidence="10">
    <location>
        <position position="90"/>
    </location>
    <ligand>
        <name>Fe cation</name>
        <dbReference type="ChEBI" id="CHEBI:24875"/>
    </ligand>
</feature>
<proteinExistence type="inferred from homology"/>
<evidence type="ECO:0000256" key="1">
    <source>
        <dbReference type="ARBA" id="ARBA00004496"/>
    </source>
</evidence>
<dbReference type="GO" id="GO:1900376">
    <property type="term" value="P:regulation of secondary metabolite biosynthetic process"/>
    <property type="evidence" value="ECO:0007669"/>
    <property type="project" value="TreeGrafter"/>
</dbReference>
<dbReference type="Gene3D" id="3.30.1490.190">
    <property type="match status" value="1"/>
</dbReference>
<dbReference type="SUPFAM" id="SSF46785">
    <property type="entry name" value="Winged helix' DNA-binding domain"/>
    <property type="match status" value="1"/>
</dbReference>
<dbReference type="PANTHER" id="PTHR33202">
    <property type="entry name" value="ZINC UPTAKE REGULATION PROTEIN"/>
    <property type="match status" value="1"/>
</dbReference>
<keyword evidence="6" id="KW-0805">Transcription regulation</keyword>
<dbReference type="GO" id="GO:0045892">
    <property type="term" value="P:negative regulation of DNA-templated transcription"/>
    <property type="evidence" value="ECO:0007669"/>
    <property type="project" value="TreeGrafter"/>
</dbReference>
<dbReference type="STRING" id="1423724.FC32_GL001800"/>
<evidence type="ECO:0000256" key="4">
    <source>
        <dbReference type="ARBA" id="ARBA00022491"/>
    </source>
</evidence>
<comment type="subcellular location">
    <subcellularLocation>
        <location evidence="1">Cytoplasm</location>
    </subcellularLocation>
</comment>
<feature type="binding site" evidence="9">
    <location>
        <position position="96"/>
    </location>
    <ligand>
        <name>Zn(2+)</name>
        <dbReference type="ChEBI" id="CHEBI:29105"/>
    </ligand>
</feature>
<dbReference type="InterPro" id="IPR036390">
    <property type="entry name" value="WH_DNA-bd_sf"/>
</dbReference>
<dbReference type="EMBL" id="AZFT01000006">
    <property type="protein sequence ID" value="KRL87181.1"/>
    <property type="molecule type" value="Genomic_DNA"/>
</dbReference>
<evidence type="ECO:0000256" key="6">
    <source>
        <dbReference type="ARBA" id="ARBA00023015"/>
    </source>
</evidence>
<dbReference type="InterPro" id="IPR043135">
    <property type="entry name" value="Fur_C"/>
</dbReference>
<evidence type="ECO:0000256" key="10">
    <source>
        <dbReference type="PIRSR" id="PIRSR602481-2"/>
    </source>
</evidence>
<keyword evidence="7" id="KW-0238">DNA-binding</keyword>
<evidence type="ECO:0000313" key="12">
    <source>
        <dbReference type="Proteomes" id="UP000051324"/>
    </source>
</evidence>
<dbReference type="CDD" id="cd07153">
    <property type="entry name" value="Fur_like"/>
    <property type="match status" value="1"/>
</dbReference>
<feature type="binding site" evidence="10">
    <location>
        <position position="125"/>
    </location>
    <ligand>
        <name>Fe cation</name>
        <dbReference type="ChEBI" id="CHEBI:24875"/>
    </ligand>
</feature>
<feature type="binding site" evidence="9">
    <location>
        <position position="136"/>
    </location>
    <ligand>
        <name>Zn(2+)</name>
        <dbReference type="ChEBI" id="CHEBI:29105"/>
    </ligand>
</feature>
<comment type="caution">
    <text evidence="11">The sequence shown here is derived from an EMBL/GenBank/DDBJ whole genome shotgun (WGS) entry which is preliminary data.</text>
</comment>
<feature type="binding site" evidence="9">
    <location>
        <position position="99"/>
    </location>
    <ligand>
        <name>Zn(2+)</name>
        <dbReference type="ChEBI" id="CHEBI:29105"/>
    </ligand>
</feature>
<evidence type="ECO:0000256" key="5">
    <source>
        <dbReference type="ARBA" id="ARBA00022833"/>
    </source>
</evidence>
<evidence type="ECO:0000256" key="7">
    <source>
        <dbReference type="ARBA" id="ARBA00023125"/>
    </source>
</evidence>
<keyword evidence="8" id="KW-0804">Transcription</keyword>
<dbReference type="InterPro" id="IPR036388">
    <property type="entry name" value="WH-like_DNA-bd_sf"/>
</dbReference>
<evidence type="ECO:0000313" key="11">
    <source>
        <dbReference type="EMBL" id="KRL87181.1"/>
    </source>
</evidence>
<comment type="similarity">
    <text evidence="2">Belongs to the Fur family.</text>
</comment>
<reference evidence="11 12" key="1">
    <citation type="journal article" date="2015" name="Genome Announc.">
        <title>Expanding the biotechnology potential of lactobacilli through comparative genomics of 213 strains and associated genera.</title>
        <authorList>
            <person name="Sun Z."/>
            <person name="Harris H.M."/>
            <person name="McCann A."/>
            <person name="Guo C."/>
            <person name="Argimon S."/>
            <person name="Zhang W."/>
            <person name="Yang X."/>
            <person name="Jeffery I.B."/>
            <person name="Cooney J.C."/>
            <person name="Kagawa T.F."/>
            <person name="Liu W."/>
            <person name="Song Y."/>
            <person name="Salvetti E."/>
            <person name="Wrobel A."/>
            <person name="Rasinkangas P."/>
            <person name="Parkhill J."/>
            <person name="Rea M.C."/>
            <person name="O'Sullivan O."/>
            <person name="Ritari J."/>
            <person name="Douillard F.P."/>
            <person name="Paul Ross R."/>
            <person name="Yang R."/>
            <person name="Briner A.E."/>
            <person name="Felis G.E."/>
            <person name="de Vos W.M."/>
            <person name="Barrangou R."/>
            <person name="Klaenhammer T.R."/>
            <person name="Caufield P.W."/>
            <person name="Cui Y."/>
            <person name="Zhang H."/>
            <person name="O'Toole P.W."/>
        </authorList>
    </citation>
    <scope>NUCLEOTIDE SEQUENCE [LARGE SCALE GENOMIC DNA]</scope>
    <source>
        <strain evidence="11 12">DSM 16634</strain>
    </source>
</reference>
<dbReference type="InterPro" id="IPR002481">
    <property type="entry name" value="FUR"/>
</dbReference>
<dbReference type="OrthoDB" id="8659436at2"/>
<comment type="cofactor">
    <cofactor evidence="9">
        <name>Zn(2+)</name>
        <dbReference type="ChEBI" id="CHEBI:29105"/>
    </cofactor>
    <text evidence="9">Binds 1 zinc ion per subunit.</text>
</comment>
<keyword evidence="5 9" id="KW-0862">Zinc</keyword>
<name>A0A0R1U1G7_9LACO</name>
<keyword evidence="9" id="KW-0479">Metal-binding</keyword>
<sequence length="143" mass="16768">MIEEAVRLLQSHHYRITKQRRSLLEYLSEFKEQYVSITQVTEHMKTLYPGMSFNTVYRNLKDFSEIGIIETKNKPTGACVKYQCDFGNLHHHHFICQNCGRVMEVEMCPLTMFQNQLAGCEIKGHRFELYGLCASCNQKLKKI</sequence>
<dbReference type="Gene3D" id="1.10.10.10">
    <property type="entry name" value="Winged helix-like DNA-binding domain superfamily/Winged helix DNA-binding domain"/>
    <property type="match status" value="1"/>
</dbReference>
<keyword evidence="4" id="KW-0678">Repressor</keyword>
<evidence type="ECO:0000256" key="2">
    <source>
        <dbReference type="ARBA" id="ARBA00007957"/>
    </source>
</evidence>